<dbReference type="InParanoid" id="A0A163JQA7"/>
<organism evidence="3">
    <name type="scientific">Absidia glauca</name>
    <name type="common">Pin mould</name>
    <dbReference type="NCBI Taxonomy" id="4829"/>
    <lineage>
        <taxon>Eukaryota</taxon>
        <taxon>Fungi</taxon>
        <taxon>Fungi incertae sedis</taxon>
        <taxon>Mucoromycota</taxon>
        <taxon>Mucoromycotina</taxon>
        <taxon>Mucoromycetes</taxon>
        <taxon>Mucorales</taxon>
        <taxon>Cunninghamellaceae</taxon>
        <taxon>Absidia</taxon>
    </lineage>
</organism>
<feature type="region of interest" description="Disordered" evidence="1">
    <location>
        <begin position="103"/>
        <end position="137"/>
    </location>
</feature>
<feature type="domain" description="DUF8032" evidence="2">
    <location>
        <begin position="327"/>
        <end position="419"/>
    </location>
</feature>
<dbReference type="OrthoDB" id="5599902at2759"/>
<reference evidence="3" key="1">
    <citation type="submission" date="2016-04" db="EMBL/GenBank/DDBJ databases">
        <authorList>
            <person name="Evans L.H."/>
            <person name="Alamgir A."/>
            <person name="Owens N."/>
            <person name="Weber N.D."/>
            <person name="Virtaneva K."/>
            <person name="Barbian K."/>
            <person name="Babar A."/>
            <person name="Rosenke K."/>
        </authorList>
    </citation>
    <scope>NUCLEOTIDE SEQUENCE [LARGE SCALE GENOMIC DNA]</scope>
    <source>
        <strain evidence="3">CBS 101.48</strain>
    </source>
</reference>
<evidence type="ECO:0000313" key="3">
    <source>
        <dbReference type="EMBL" id="SAM02461.1"/>
    </source>
</evidence>
<dbReference type="PANTHER" id="PTHR22949">
    <property type="entry name" value="WHITE COLLAR 2 PROTEIN WC2"/>
    <property type="match status" value="1"/>
</dbReference>
<dbReference type="Pfam" id="PF26087">
    <property type="entry name" value="DUF8032"/>
    <property type="match status" value="2"/>
</dbReference>
<evidence type="ECO:0000256" key="1">
    <source>
        <dbReference type="SAM" id="MobiDB-lite"/>
    </source>
</evidence>
<feature type="region of interest" description="Disordered" evidence="1">
    <location>
        <begin position="44"/>
        <end position="64"/>
    </location>
</feature>
<proteinExistence type="predicted"/>
<feature type="compositionally biased region" description="Polar residues" evidence="1">
    <location>
        <begin position="454"/>
        <end position="463"/>
    </location>
</feature>
<dbReference type="STRING" id="4829.A0A163JQA7"/>
<dbReference type="InterPro" id="IPR058345">
    <property type="entry name" value="DUF8032"/>
</dbReference>
<dbReference type="EMBL" id="LT553855">
    <property type="protein sequence ID" value="SAM02461.1"/>
    <property type="molecule type" value="Genomic_DNA"/>
</dbReference>
<feature type="compositionally biased region" description="Low complexity" evidence="1">
    <location>
        <begin position="103"/>
        <end position="121"/>
    </location>
</feature>
<dbReference type="OMA" id="RTIAMED"/>
<dbReference type="Proteomes" id="UP000078561">
    <property type="component" value="Unassembled WGS sequence"/>
</dbReference>
<gene>
    <name evidence="3" type="primary">ABSGL_08254.1 scaffold 9741</name>
</gene>
<sequence>MDSTSMLLQDFIDAPAKAESILDKLTAEQIQLIEATINSVKKRKLNQSVTPPSPPSEPEETPLAVTPGTTISAVTQPNTTAVAAAIANALAVAMSSAVATTLQQQHQQHQRLQQSQPQQAQVPENAPQQPPPRSTKTLAEPMAQMKDGVEWVSFVYSHNRVMKNYTIRTDLHTITLEEIDDKFKTENCVYPRANLPKDQYKGNRWSYETECNVLGWKLAWLNRNDISGKRGLIQRAVDSYRNRYPSMRSRRMARQAKLISGTLRKRKQRGDEEDALMELMTSLATSTSSSPPFGNIATTSNNGNYHHAYVTPTTLDTAIIKPASHPRTIAMEDFATGARCRIKINVETVSLDYIPQEFRLANSPFPRHIHSTAANGRARWIEEKLCNELAWKLAWLNPKYLAGKKNMLQRAIDLYRTKFMPSMPPRKHSTRQPVLTALMNNPITPLTSSALSAQNAQYQQDAPSGTGEPAGSSPTMSCISGTTASLDFADCLSLADEPPATSDFMTAPTSTQSTLSVPVFSSSSSSSSSSFASQSPRLLPCFDEARTTISASSGANSVACTPSPPVSSELFSLTMDEMYDAFMLPPTASMDDEDDPYMFANADDISGHSKPYDPFLASPSLPSSTLQQDLLVKLENTSDFTDQLLGSFF</sequence>
<evidence type="ECO:0000313" key="4">
    <source>
        <dbReference type="Proteomes" id="UP000078561"/>
    </source>
</evidence>
<accession>A0A163JQA7</accession>
<dbReference type="PANTHER" id="PTHR22949:SF0">
    <property type="entry name" value="RE27538P"/>
    <property type="match status" value="1"/>
</dbReference>
<feature type="region of interest" description="Disordered" evidence="1">
    <location>
        <begin position="454"/>
        <end position="476"/>
    </location>
</feature>
<protein>
    <recommendedName>
        <fullName evidence="2">DUF8032 domain-containing protein</fullName>
    </recommendedName>
</protein>
<keyword evidence="4" id="KW-1185">Reference proteome</keyword>
<name>A0A163JQA7_ABSGL</name>
<feature type="domain" description="DUF8032" evidence="2">
    <location>
        <begin position="150"/>
        <end position="243"/>
    </location>
</feature>
<dbReference type="AlphaFoldDB" id="A0A163JQA7"/>
<evidence type="ECO:0000259" key="2">
    <source>
        <dbReference type="Pfam" id="PF26087"/>
    </source>
</evidence>